<keyword evidence="7" id="KW-0324">Glycolysis</keyword>
<keyword evidence="4" id="KW-0547">Nucleotide-binding</keyword>
<dbReference type="PATRIC" id="fig|1299321.3.peg.2768"/>
<dbReference type="Gene3D" id="3.40.50.1260">
    <property type="entry name" value="Phosphoglycerate kinase, N-terminal domain"/>
    <property type="match status" value="1"/>
</dbReference>
<evidence type="ECO:0000313" key="8">
    <source>
        <dbReference type="EMBL" id="EUA70698.1"/>
    </source>
</evidence>
<evidence type="ECO:0000256" key="5">
    <source>
        <dbReference type="ARBA" id="ARBA00022777"/>
    </source>
</evidence>
<dbReference type="Pfam" id="PF00162">
    <property type="entry name" value="PGK"/>
    <property type="match status" value="1"/>
</dbReference>
<evidence type="ECO:0000256" key="1">
    <source>
        <dbReference type="ARBA" id="ARBA00013061"/>
    </source>
</evidence>
<dbReference type="InterPro" id="IPR015911">
    <property type="entry name" value="Phosphoglycerate_kinase_CS"/>
</dbReference>
<gene>
    <name evidence="8" type="ORF">I540_2856</name>
</gene>
<dbReference type="AlphaFoldDB" id="X8DSK6"/>
<evidence type="ECO:0000256" key="6">
    <source>
        <dbReference type="ARBA" id="ARBA00022840"/>
    </source>
</evidence>
<sequence length="63" mass="6453">MAIKSLNDLLAEGVSGKGVLVRSDLNVPLEYLDGNIAHISDPGRIVASVPTIRALAGAGPRSS</sequence>
<dbReference type="PROSITE" id="PS00111">
    <property type="entry name" value="PGLYCERATE_KINASE"/>
    <property type="match status" value="1"/>
</dbReference>
<reference evidence="8 9" key="1">
    <citation type="submission" date="2013-12" db="EMBL/GenBank/DDBJ databases">
        <authorList>
            <person name="Zelazny A."/>
            <person name="Olivier K."/>
            <person name="Holland S."/>
            <person name="Lenaerts A."/>
            <person name="Ordway D."/>
            <person name="DeGroote M.A."/>
            <person name="Parker T."/>
            <person name="Sizemore C."/>
            <person name="Tallon L.J."/>
            <person name="Sadzewicz L.K."/>
            <person name="Sengamalay N."/>
            <person name="Fraser C.M."/>
            <person name="Hine E."/>
            <person name="Shefchek K.A."/>
            <person name="Das S.P."/>
            <person name="Tettelin H."/>
        </authorList>
    </citation>
    <scope>NUCLEOTIDE SEQUENCE [LARGE SCALE GENOMIC DNA]</scope>
    <source>
        <strain evidence="8 9">1513</strain>
    </source>
</reference>
<dbReference type="InterPro" id="IPR015824">
    <property type="entry name" value="Phosphoglycerate_kinase_N"/>
</dbReference>
<dbReference type="GO" id="GO:0005524">
    <property type="term" value="F:ATP binding"/>
    <property type="evidence" value="ECO:0007669"/>
    <property type="project" value="UniProtKB-KW"/>
</dbReference>
<dbReference type="InterPro" id="IPR036043">
    <property type="entry name" value="Phosphoglycerate_kinase_sf"/>
</dbReference>
<keyword evidence="6" id="KW-0067">ATP-binding</keyword>
<evidence type="ECO:0000256" key="3">
    <source>
        <dbReference type="ARBA" id="ARBA00022679"/>
    </source>
</evidence>
<evidence type="ECO:0000256" key="7">
    <source>
        <dbReference type="ARBA" id="ARBA00023152"/>
    </source>
</evidence>
<dbReference type="Proteomes" id="UP000023351">
    <property type="component" value="Unassembled WGS sequence"/>
</dbReference>
<proteinExistence type="predicted"/>
<comment type="caution">
    <text evidence="8">The sequence shown here is derived from an EMBL/GenBank/DDBJ whole genome shotgun (WGS) entry which is preliminary data.</text>
</comment>
<dbReference type="GO" id="GO:0004618">
    <property type="term" value="F:phosphoglycerate kinase activity"/>
    <property type="evidence" value="ECO:0007669"/>
    <property type="project" value="UniProtKB-EC"/>
</dbReference>
<evidence type="ECO:0000256" key="2">
    <source>
        <dbReference type="ARBA" id="ARBA00016471"/>
    </source>
</evidence>
<evidence type="ECO:0000313" key="9">
    <source>
        <dbReference type="Proteomes" id="UP000023351"/>
    </source>
</evidence>
<dbReference type="InterPro" id="IPR001576">
    <property type="entry name" value="Phosphoglycerate_kinase"/>
</dbReference>
<keyword evidence="5 8" id="KW-0418">Kinase</keyword>
<dbReference type="SUPFAM" id="SSF53748">
    <property type="entry name" value="Phosphoglycerate kinase"/>
    <property type="match status" value="1"/>
</dbReference>
<protein>
    <recommendedName>
        <fullName evidence="2">Phosphoglycerate kinase</fullName>
        <ecNumber evidence="1">2.7.2.3</ecNumber>
    </recommendedName>
</protein>
<evidence type="ECO:0000256" key="4">
    <source>
        <dbReference type="ARBA" id="ARBA00022741"/>
    </source>
</evidence>
<organism evidence="8 9">
    <name type="scientific">Mycobacteroides abscessus subsp. bolletii 1513</name>
    <dbReference type="NCBI Taxonomy" id="1299321"/>
    <lineage>
        <taxon>Bacteria</taxon>
        <taxon>Bacillati</taxon>
        <taxon>Actinomycetota</taxon>
        <taxon>Actinomycetes</taxon>
        <taxon>Mycobacteriales</taxon>
        <taxon>Mycobacteriaceae</taxon>
        <taxon>Mycobacteroides</taxon>
        <taxon>Mycobacteroides abscessus</taxon>
    </lineage>
</organism>
<name>X8DSK6_9MYCO</name>
<keyword evidence="3" id="KW-0808">Transferase</keyword>
<dbReference type="EC" id="2.7.2.3" evidence="1"/>
<dbReference type="EMBL" id="JAOJ01000002">
    <property type="protein sequence ID" value="EUA70698.1"/>
    <property type="molecule type" value="Genomic_DNA"/>
</dbReference>
<dbReference type="GO" id="GO:0006096">
    <property type="term" value="P:glycolytic process"/>
    <property type="evidence" value="ECO:0007669"/>
    <property type="project" value="UniProtKB-KW"/>
</dbReference>
<accession>X8DSK6</accession>